<evidence type="ECO:0000256" key="2">
    <source>
        <dbReference type="ARBA" id="ARBA00022737"/>
    </source>
</evidence>
<dbReference type="CDD" id="cd11391">
    <property type="entry name" value="bHLH_PAS"/>
    <property type="match status" value="1"/>
</dbReference>
<keyword evidence="5" id="KW-0539">Nucleus</keyword>
<evidence type="ECO:0000259" key="8">
    <source>
        <dbReference type="PROSITE" id="PS50888"/>
    </source>
</evidence>
<evidence type="ECO:0000256" key="3">
    <source>
        <dbReference type="ARBA" id="ARBA00023015"/>
    </source>
</evidence>
<feature type="transmembrane region" description="Helical" evidence="6">
    <location>
        <begin position="143"/>
        <end position="164"/>
    </location>
</feature>
<dbReference type="PROSITE" id="PS50112">
    <property type="entry name" value="PAS"/>
    <property type="match status" value="1"/>
</dbReference>
<dbReference type="WBParaSite" id="TCONS_00003488.p1">
    <property type="protein sequence ID" value="TCONS_00003488.p1"/>
    <property type="gene ID" value="XLOC_003230"/>
</dbReference>
<dbReference type="SUPFAM" id="SSF47459">
    <property type="entry name" value="HLH, helix-loop-helix DNA-binding domain"/>
    <property type="match status" value="1"/>
</dbReference>
<feature type="domain" description="BHLH" evidence="8">
    <location>
        <begin position="346"/>
        <end position="400"/>
    </location>
</feature>
<feature type="transmembrane region" description="Helical" evidence="6">
    <location>
        <begin position="24"/>
        <end position="43"/>
    </location>
</feature>
<keyword evidence="6" id="KW-0812">Transmembrane</keyword>
<dbReference type="GO" id="GO:0010557">
    <property type="term" value="P:positive regulation of macromolecule biosynthetic process"/>
    <property type="evidence" value="ECO:0007669"/>
    <property type="project" value="UniProtKB-ARBA"/>
</dbReference>
<evidence type="ECO:0000256" key="1">
    <source>
        <dbReference type="ARBA" id="ARBA00004123"/>
    </source>
</evidence>
<dbReference type="PANTHER" id="PTHR23043:SF40">
    <property type="match status" value="1"/>
</dbReference>
<dbReference type="InterPro" id="IPR011598">
    <property type="entry name" value="bHLH_dom"/>
</dbReference>
<feature type="transmembrane region" description="Helical" evidence="6">
    <location>
        <begin position="102"/>
        <end position="122"/>
    </location>
</feature>
<keyword evidence="3" id="KW-0805">Transcription regulation</keyword>
<dbReference type="GO" id="GO:0005634">
    <property type="term" value="C:nucleus"/>
    <property type="evidence" value="ECO:0007669"/>
    <property type="project" value="UniProtKB-SubCell"/>
</dbReference>
<feature type="transmembrane region" description="Helical" evidence="6">
    <location>
        <begin position="253"/>
        <end position="278"/>
    </location>
</feature>
<dbReference type="Proteomes" id="UP000035681">
    <property type="component" value="Unplaced"/>
</dbReference>
<keyword evidence="2" id="KW-0677">Repeat</keyword>
<evidence type="ECO:0000256" key="4">
    <source>
        <dbReference type="ARBA" id="ARBA00023163"/>
    </source>
</evidence>
<evidence type="ECO:0000259" key="7">
    <source>
        <dbReference type="PROSITE" id="PS50112"/>
    </source>
</evidence>
<dbReference type="SUPFAM" id="SSF55785">
    <property type="entry name" value="PYP-like sensor domain (PAS domain)"/>
    <property type="match status" value="1"/>
</dbReference>
<dbReference type="InterPro" id="IPR013767">
    <property type="entry name" value="PAS_fold"/>
</dbReference>
<evidence type="ECO:0000256" key="5">
    <source>
        <dbReference type="ARBA" id="ARBA00023242"/>
    </source>
</evidence>
<feature type="transmembrane region" description="Helical" evidence="6">
    <location>
        <begin position="55"/>
        <end position="73"/>
    </location>
</feature>
<sequence length="627" mass="74151">MNMVNGFFSNYKELQYKLKLSDILSIYISFIVNILCLVVIRYYKCKNEFKIYKTLVQCQFIYGMIFSFFNIFARFYCLSSDGYFICGFQISFIKPPNINGTLILYFFYFCLLNHCILSTISIGTYRYLKICKNVVKDSFLTNILLHFPLIISYVVNISIILAYIPQLHRKENIIHVLRKHNFNYPNMTATFSEFVYSRNNDILFMFHMLLFSTFYMVIYLFFLYIHLKIKISLRESVIIGEFTKRLQRNFSTLLCLQIFCPCFFFILPITIFCLFCTFGGETYFFPSILIRSLNWFPTLNGFIYLFAPTKNREFITKKLKLIFMLSFSSNSLKHNSSVINTIRRLDYNTNHKSMAQKRRIEENRQIDFIGSLLPISQVISKEHMDKTSIVRLALSYIKLQKYMIARFPLHNKIYQHCSNFYENNNLIELIDSFILFVTSQNQILYVTETVSIFMGLSQIDLIGNNILSYIHPNDHINFNNVKEYIFNVMYNYNTITTVSVPVRMKSTLSRRSNKDVFNDTVGYKTVIVDITCGSLMMNNQLISYYLLNITPITTAIGLSIKLKTNTLVLTLTTDFNIWYFENDNEMSEYHIEFQNSRNISLYKFIHPDDSIIVSDMHRQAHKSYKYR</sequence>
<dbReference type="AlphaFoldDB" id="A0AAF5CY30"/>
<dbReference type="GO" id="GO:0046983">
    <property type="term" value="F:protein dimerization activity"/>
    <property type="evidence" value="ECO:0007669"/>
    <property type="project" value="InterPro"/>
</dbReference>
<dbReference type="Pfam" id="PF10326">
    <property type="entry name" value="7TM_GPCR_Str"/>
    <property type="match status" value="1"/>
</dbReference>
<accession>A0AAF5CY30</accession>
<dbReference type="CDD" id="cd00130">
    <property type="entry name" value="PAS"/>
    <property type="match status" value="1"/>
</dbReference>
<dbReference type="Pfam" id="PF00989">
    <property type="entry name" value="PAS"/>
    <property type="match status" value="1"/>
</dbReference>
<dbReference type="InterPro" id="IPR035965">
    <property type="entry name" value="PAS-like_dom_sf"/>
</dbReference>
<evidence type="ECO:0000313" key="9">
    <source>
        <dbReference type="Proteomes" id="UP000035681"/>
    </source>
</evidence>
<dbReference type="PANTHER" id="PTHR23043">
    <property type="entry name" value="HYPOXIA-INDUCIBLE FACTOR 1 ALPHA"/>
    <property type="match status" value="1"/>
</dbReference>
<organism evidence="9 10">
    <name type="scientific">Strongyloides stercoralis</name>
    <name type="common">Threadworm</name>
    <dbReference type="NCBI Taxonomy" id="6248"/>
    <lineage>
        <taxon>Eukaryota</taxon>
        <taxon>Metazoa</taxon>
        <taxon>Ecdysozoa</taxon>
        <taxon>Nematoda</taxon>
        <taxon>Chromadorea</taxon>
        <taxon>Rhabditida</taxon>
        <taxon>Tylenchina</taxon>
        <taxon>Panagrolaimomorpha</taxon>
        <taxon>Strongyloidoidea</taxon>
        <taxon>Strongyloididae</taxon>
        <taxon>Strongyloides</taxon>
    </lineage>
</organism>
<keyword evidence="6" id="KW-0472">Membrane</keyword>
<evidence type="ECO:0000313" key="10">
    <source>
        <dbReference type="WBParaSite" id="TCONS_00003488.p1"/>
    </source>
</evidence>
<dbReference type="GO" id="GO:0000981">
    <property type="term" value="F:DNA-binding transcription factor activity, RNA polymerase II-specific"/>
    <property type="evidence" value="ECO:0007669"/>
    <property type="project" value="TreeGrafter"/>
</dbReference>
<keyword evidence="4" id="KW-0804">Transcription</keyword>
<evidence type="ECO:0000256" key="6">
    <source>
        <dbReference type="SAM" id="Phobius"/>
    </source>
</evidence>
<dbReference type="GO" id="GO:0000977">
    <property type="term" value="F:RNA polymerase II transcription regulatory region sequence-specific DNA binding"/>
    <property type="evidence" value="ECO:0007669"/>
    <property type="project" value="TreeGrafter"/>
</dbReference>
<comment type="subcellular location">
    <subcellularLocation>
        <location evidence="1">Nucleus</location>
    </subcellularLocation>
</comment>
<keyword evidence="6" id="KW-1133">Transmembrane helix</keyword>
<keyword evidence="9" id="KW-1185">Reference proteome</keyword>
<protein>
    <submittedName>
        <fullName evidence="10">G-protein coupled receptors family 1 profile domain-containing protein</fullName>
    </submittedName>
</protein>
<reference evidence="10" key="1">
    <citation type="submission" date="2024-02" db="UniProtKB">
        <authorList>
            <consortium name="WormBaseParasite"/>
        </authorList>
    </citation>
    <scope>IDENTIFICATION</scope>
</reference>
<dbReference type="PROSITE" id="PS50888">
    <property type="entry name" value="BHLH"/>
    <property type="match status" value="1"/>
</dbReference>
<dbReference type="InterPro" id="IPR000014">
    <property type="entry name" value="PAS"/>
</dbReference>
<dbReference type="InterPro" id="IPR036638">
    <property type="entry name" value="HLH_DNA-bd_sf"/>
</dbReference>
<dbReference type="InterPro" id="IPR019428">
    <property type="entry name" value="7TM_GPCR_serpentine_rcpt_Str"/>
</dbReference>
<dbReference type="Gene3D" id="3.30.450.20">
    <property type="entry name" value="PAS domain"/>
    <property type="match status" value="1"/>
</dbReference>
<feature type="transmembrane region" description="Helical" evidence="6">
    <location>
        <begin position="202"/>
        <end position="225"/>
    </location>
</feature>
<feature type="domain" description="PAS" evidence="7">
    <location>
        <begin position="426"/>
        <end position="475"/>
    </location>
</feature>
<name>A0AAF5CY30_STRER</name>
<dbReference type="SMART" id="SM00091">
    <property type="entry name" value="PAS"/>
    <property type="match status" value="2"/>
</dbReference>
<proteinExistence type="predicted"/>